<evidence type="ECO:0000256" key="2">
    <source>
        <dbReference type="ARBA" id="ARBA00023002"/>
    </source>
</evidence>
<reference evidence="9 10" key="1">
    <citation type="submission" date="2019-01" db="EMBL/GenBank/DDBJ databases">
        <authorList>
            <person name="Chen W.-M."/>
        </authorList>
    </citation>
    <scope>NUCLEOTIDE SEQUENCE [LARGE SCALE GENOMIC DNA]</scope>
    <source>
        <strain evidence="9 10">KYPC3</strain>
    </source>
</reference>
<dbReference type="AlphaFoldDB" id="A0A437QT60"/>
<evidence type="ECO:0000259" key="8">
    <source>
        <dbReference type="Pfam" id="PF00171"/>
    </source>
</evidence>
<dbReference type="InterPro" id="IPR016163">
    <property type="entry name" value="Ald_DH_C"/>
</dbReference>
<comment type="similarity">
    <text evidence="1 4 7">Belongs to the aldehyde dehydrogenase family.</text>
</comment>
<organism evidence="9 10">
    <name type="scientific">Rheinheimera riviphila</name>
    <dbReference type="NCBI Taxonomy" id="1834037"/>
    <lineage>
        <taxon>Bacteria</taxon>
        <taxon>Pseudomonadati</taxon>
        <taxon>Pseudomonadota</taxon>
        <taxon>Gammaproteobacteria</taxon>
        <taxon>Chromatiales</taxon>
        <taxon>Chromatiaceae</taxon>
        <taxon>Rheinheimera</taxon>
    </lineage>
</organism>
<dbReference type="InterPro" id="IPR016161">
    <property type="entry name" value="Ald_DH/histidinol_DH"/>
</dbReference>
<dbReference type="Pfam" id="PF00171">
    <property type="entry name" value="Aldedh"/>
    <property type="match status" value="1"/>
</dbReference>
<dbReference type="OrthoDB" id="9812625at2"/>
<dbReference type="GO" id="GO:0004029">
    <property type="term" value="F:aldehyde dehydrogenase (NAD+) activity"/>
    <property type="evidence" value="ECO:0007669"/>
    <property type="project" value="TreeGrafter"/>
</dbReference>
<dbReference type="GO" id="GO:0005737">
    <property type="term" value="C:cytoplasm"/>
    <property type="evidence" value="ECO:0007669"/>
    <property type="project" value="TreeGrafter"/>
</dbReference>
<evidence type="ECO:0000256" key="1">
    <source>
        <dbReference type="ARBA" id="ARBA00009986"/>
    </source>
</evidence>
<evidence type="ECO:0000313" key="10">
    <source>
        <dbReference type="Proteomes" id="UP000283077"/>
    </source>
</evidence>
<evidence type="ECO:0000313" key="9">
    <source>
        <dbReference type="EMBL" id="RVU37649.1"/>
    </source>
</evidence>
<keyword evidence="3" id="KW-0520">NAD</keyword>
<dbReference type="InterPro" id="IPR012394">
    <property type="entry name" value="Aldehyde_DH_NAD(P)"/>
</dbReference>
<dbReference type="EMBL" id="SACS01000008">
    <property type="protein sequence ID" value="RVU37649.1"/>
    <property type="molecule type" value="Genomic_DNA"/>
</dbReference>
<dbReference type="InterPro" id="IPR029510">
    <property type="entry name" value="Ald_DH_CS_GLU"/>
</dbReference>
<dbReference type="InterPro" id="IPR016162">
    <property type="entry name" value="Ald_DH_N"/>
</dbReference>
<evidence type="ECO:0000256" key="6">
    <source>
        <dbReference type="PROSITE-ProRule" id="PRU10007"/>
    </source>
</evidence>
<dbReference type="PANTHER" id="PTHR43570:SF20">
    <property type="entry name" value="ALDEHYDE DEHYDROGENASE ALDX-RELATED"/>
    <property type="match status" value="1"/>
</dbReference>
<name>A0A437QT60_9GAMM</name>
<dbReference type="RefSeq" id="WP_127698803.1">
    <property type="nucleotide sequence ID" value="NZ_SACS01000008.1"/>
</dbReference>
<evidence type="ECO:0000256" key="7">
    <source>
        <dbReference type="RuleBase" id="RU003345"/>
    </source>
</evidence>
<protein>
    <recommendedName>
        <fullName evidence="4">Aldehyde dehydrogenase</fullName>
    </recommendedName>
</protein>
<evidence type="ECO:0000256" key="5">
    <source>
        <dbReference type="PIRSR" id="PIRSR036492-1"/>
    </source>
</evidence>
<proteinExistence type="inferred from homology"/>
<comment type="caution">
    <text evidence="9">The sequence shown here is derived from an EMBL/GenBank/DDBJ whole genome shotgun (WGS) entry which is preliminary data.</text>
</comment>
<gene>
    <name evidence="9" type="ORF">EOE67_09230</name>
</gene>
<dbReference type="PANTHER" id="PTHR43570">
    <property type="entry name" value="ALDEHYDE DEHYDROGENASE"/>
    <property type="match status" value="1"/>
</dbReference>
<evidence type="ECO:0000256" key="3">
    <source>
        <dbReference type="ARBA" id="ARBA00023027"/>
    </source>
</evidence>
<dbReference type="Proteomes" id="UP000283077">
    <property type="component" value="Unassembled WGS sequence"/>
</dbReference>
<dbReference type="GO" id="GO:0006081">
    <property type="term" value="P:aldehyde metabolic process"/>
    <property type="evidence" value="ECO:0007669"/>
    <property type="project" value="InterPro"/>
</dbReference>
<dbReference type="PIRSF" id="PIRSF036492">
    <property type="entry name" value="ALDH"/>
    <property type="match status" value="1"/>
</dbReference>
<sequence>MSSLLETFTALRQAFNAQPFPELATRKAQLRALRQQLLQQQPALMAAARADFGQRDDSETRLLEIMPSISSIDYSLKKLGSWLKPAGRHVSWLFLPAKNYVCYQPLGVVGVIVPWNYPIFLSLGPLVTAISAGNKVMVKLSEFTPHTNQVLKSIIEQALPDSAVVIEGDADIAASFSQLPFDHLLYTGSTAVGKHVMRAACDNLTPVTLELGGKSPLLIGPDIDVNSIADRIMFGKTANAGQTCVAPDYLLVPRAQLAATVDALKLQFQQFYPAHSGANRSSSNSSSQYTSVINQRHFSRLCGYLTQASDKGATVISCDGNDWQQHLQSSDRVLPLQLVLDAPQDCDLWQQEIFGPVLPILPYDNFNEALEFVRQRPRPLALYLFSHDSQLQQQVLQHTHAGGVCLNETLLHVGQEDLPFGGIGPSGMGHYHGREGFLTFSHAKAVHQKGRLNSTQLAYPQHRAKLLNKVMKFLLRA</sequence>
<feature type="active site" evidence="5 6">
    <location>
        <position position="210"/>
    </location>
</feature>
<evidence type="ECO:0000256" key="4">
    <source>
        <dbReference type="PIRNR" id="PIRNR036492"/>
    </source>
</evidence>
<dbReference type="Gene3D" id="3.40.309.10">
    <property type="entry name" value="Aldehyde Dehydrogenase, Chain A, domain 2"/>
    <property type="match status" value="1"/>
</dbReference>
<dbReference type="SUPFAM" id="SSF53720">
    <property type="entry name" value="ALDH-like"/>
    <property type="match status" value="1"/>
</dbReference>
<keyword evidence="10" id="KW-1185">Reference proteome</keyword>
<keyword evidence="2 4" id="KW-0560">Oxidoreductase</keyword>
<feature type="domain" description="Aldehyde dehydrogenase" evidence="8">
    <location>
        <begin position="20"/>
        <end position="446"/>
    </location>
</feature>
<dbReference type="PROSITE" id="PS00687">
    <property type="entry name" value="ALDEHYDE_DEHYDR_GLU"/>
    <property type="match status" value="1"/>
</dbReference>
<dbReference type="CDD" id="cd07133">
    <property type="entry name" value="ALDH_CALDH_CalB"/>
    <property type="match status" value="1"/>
</dbReference>
<accession>A0A437QT60</accession>
<dbReference type="InterPro" id="IPR015590">
    <property type="entry name" value="Aldehyde_DH_dom"/>
</dbReference>
<feature type="active site" evidence="5">
    <location>
        <position position="244"/>
    </location>
</feature>
<dbReference type="Gene3D" id="3.40.605.10">
    <property type="entry name" value="Aldehyde Dehydrogenase, Chain A, domain 1"/>
    <property type="match status" value="1"/>
</dbReference>